<evidence type="ECO:0000313" key="3">
    <source>
        <dbReference type="Proteomes" id="UP000199233"/>
    </source>
</evidence>
<accession>A0A1H9EWJ2</accession>
<dbReference type="Proteomes" id="UP000199233">
    <property type="component" value="Unassembled WGS sequence"/>
</dbReference>
<gene>
    <name evidence="2" type="ORF">SAMN04488038_105178</name>
</gene>
<dbReference type="RefSeq" id="WP_093284264.1">
    <property type="nucleotide sequence ID" value="NZ_FOFS01000005.1"/>
</dbReference>
<sequence length="142" mass="15365">MASNNTAGLTESAAALSEAYSQHAGVLRTWLVAYGIGAPALFLSQDKIWEVLAKSGRLPSIGILFLAGVALQVVLAAVNKSVMWACYYGEMKPAYKDTRRYKLADWLSRQYAIDFVLDLISMGGFGIATYQCFVVLSSSVIA</sequence>
<proteinExistence type="predicted"/>
<evidence type="ECO:0000313" key="2">
    <source>
        <dbReference type="EMBL" id="SEQ29957.1"/>
    </source>
</evidence>
<name>A0A1H9EWJ2_9GAMM</name>
<dbReference type="AlphaFoldDB" id="A0A1H9EWJ2"/>
<reference evidence="2 3" key="1">
    <citation type="submission" date="2016-10" db="EMBL/GenBank/DDBJ databases">
        <authorList>
            <person name="de Groot N.N."/>
        </authorList>
    </citation>
    <scope>NUCLEOTIDE SEQUENCE [LARGE SCALE GENOMIC DNA]</scope>
    <source>
        <strain evidence="2 3">DSM 25927</strain>
    </source>
</reference>
<feature type="transmembrane region" description="Helical" evidence="1">
    <location>
        <begin position="111"/>
        <end position="136"/>
    </location>
</feature>
<feature type="transmembrane region" description="Helical" evidence="1">
    <location>
        <begin position="63"/>
        <end position="90"/>
    </location>
</feature>
<protein>
    <submittedName>
        <fullName evidence="2">Uncharacterized protein</fullName>
    </submittedName>
</protein>
<dbReference type="OrthoDB" id="6058201at2"/>
<dbReference type="EMBL" id="FOFS01000005">
    <property type="protein sequence ID" value="SEQ29957.1"/>
    <property type="molecule type" value="Genomic_DNA"/>
</dbReference>
<organism evidence="2 3">
    <name type="scientific">Solimonas aquatica</name>
    <dbReference type="NCBI Taxonomy" id="489703"/>
    <lineage>
        <taxon>Bacteria</taxon>
        <taxon>Pseudomonadati</taxon>
        <taxon>Pseudomonadota</taxon>
        <taxon>Gammaproteobacteria</taxon>
        <taxon>Nevskiales</taxon>
        <taxon>Nevskiaceae</taxon>
        <taxon>Solimonas</taxon>
    </lineage>
</organism>
<keyword evidence="3" id="KW-1185">Reference proteome</keyword>
<evidence type="ECO:0000256" key="1">
    <source>
        <dbReference type="SAM" id="Phobius"/>
    </source>
</evidence>
<keyword evidence="1" id="KW-1133">Transmembrane helix</keyword>
<feature type="transmembrane region" description="Helical" evidence="1">
    <location>
        <begin position="25"/>
        <end position="43"/>
    </location>
</feature>
<keyword evidence="1" id="KW-0812">Transmembrane</keyword>
<keyword evidence="1" id="KW-0472">Membrane</keyword>